<evidence type="ECO:0000259" key="5">
    <source>
        <dbReference type="PROSITE" id="PS50949"/>
    </source>
</evidence>
<dbReference type="RefSeq" id="WP_166952077.1">
    <property type="nucleotide sequence ID" value="NZ_JAASQI010000004.1"/>
</dbReference>
<evidence type="ECO:0000256" key="3">
    <source>
        <dbReference type="ARBA" id="ARBA00023163"/>
    </source>
</evidence>
<reference evidence="6 7" key="1">
    <citation type="submission" date="2020-03" db="EMBL/GenBank/DDBJ databases">
        <title>Genomic Encyclopedia of Type Strains, Phase IV (KMG-IV): sequencing the most valuable type-strain genomes for metagenomic binning, comparative biology and taxonomic classification.</title>
        <authorList>
            <person name="Goeker M."/>
        </authorList>
    </citation>
    <scope>NUCLEOTIDE SEQUENCE [LARGE SCALE GENOMIC DNA]</scope>
    <source>
        <strain evidence="6 7">DSM 103870</strain>
    </source>
</reference>
<sequence length="274" mass="29685">MAVKSGSTKSTSARTSARNAAQPPRASASRLSTPEGSLAATAVPARPVRKTLEHRTISAAVAGELRQRIVDGQFPAGFQLRQDALAAEFGVSRIPVREALMQLEADGLVKIHPHRGAIVVALSPAEILELFELRALLEPRLLRTSAPHLTPADYERLRDILHEYSVELRAKRASRWGELNCAFHMLLYSHAGQPRALAIVANLLQECDRHTRIQLSFSGNPERAEAEHAGILRRCADGDIDGACALLEEHIGSVSRSLLDRLVTDAAADGRPAA</sequence>
<dbReference type="EMBL" id="JAASQI010000004">
    <property type="protein sequence ID" value="NIJ58260.1"/>
    <property type="molecule type" value="Genomic_DNA"/>
</dbReference>
<dbReference type="SUPFAM" id="SSF46785">
    <property type="entry name" value="Winged helix' DNA-binding domain"/>
    <property type="match status" value="1"/>
</dbReference>
<feature type="region of interest" description="Disordered" evidence="4">
    <location>
        <begin position="1"/>
        <end position="40"/>
    </location>
</feature>
<dbReference type="InterPro" id="IPR000524">
    <property type="entry name" value="Tscrpt_reg_HTH_GntR"/>
</dbReference>
<dbReference type="PRINTS" id="PR00035">
    <property type="entry name" value="HTHGNTR"/>
</dbReference>
<protein>
    <submittedName>
        <fullName evidence="6">DNA-binding GntR family transcriptional regulator</fullName>
    </submittedName>
</protein>
<keyword evidence="2 6" id="KW-0238">DNA-binding</keyword>
<evidence type="ECO:0000256" key="4">
    <source>
        <dbReference type="SAM" id="MobiDB-lite"/>
    </source>
</evidence>
<proteinExistence type="predicted"/>
<evidence type="ECO:0000256" key="2">
    <source>
        <dbReference type="ARBA" id="ARBA00023125"/>
    </source>
</evidence>
<dbReference type="PROSITE" id="PS50949">
    <property type="entry name" value="HTH_GNTR"/>
    <property type="match status" value="1"/>
</dbReference>
<name>A0ABX0V213_9HYPH</name>
<dbReference type="InterPro" id="IPR036390">
    <property type="entry name" value="WH_DNA-bd_sf"/>
</dbReference>
<dbReference type="InterPro" id="IPR011711">
    <property type="entry name" value="GntR_C"/>
</dbReference>
<evidence type="ECO:0000313" key="7">
    <source>
        <dbReference type="Proteomes" id="UP001429580"/>
    </source>
</evidence>
<dbReference type="CDD" id="cd07377">
    <property type="entry name" value="WHTH_GntR"/>
    <property type="match status" value="1"/>
</dbReference>
<comment type="caution">
    <text evidence="6">The sequence shown here is derived from an EMBL/GenBank/DDBJ whole genome shotgun (WGS) entry which is preliminary data.</text>
</comment>
<dbReference type="GO" id="GO:0003677">
    <property type="term" value="F:DNA binding"/>
    <property type="evidence" value="ECO:0007669"/>
    <property type="project" value="UniProtKB-KW"/>
</dbReference>
<dbReference type="SUPFAM" id="SSF48008">
    <property type="entry name" value="GntR ligand-binding domain-like"/>
    <property type="match status" value="1"/>
</dbReference>
<dbReference type="PANTHER" id="PTHR43537">
    <property type="entry name" value="TRANSCRIPTIONAL REGULATOR, GNTR FAMILY"/>
    <property type="match status" value="1"/>
</dbReference>
<dbReference type="Pfam" id="PF07729">
    <property type="entry name" value="FCD"/>
    <property type="match status" value="1"/>
</dbReference>
<evidence type="ECO:0000256" key="1">
    <source>
        <dbReference type="ARBA" id="ARBA00023015"/>
    </source>
</evidence>
<evidence type="ECO:0000313" key="6">
    <source>
        <dbReference type="EMBL" id="NIJ58260.1"/>
    </source>
</evidence>
<accession>A0ABX0V213</accession>
<keyword evidence="1" id="KW-0805">Transcription regulation</keyword>
<dbReference type="Gene3D" id="1.20.120.530">
    <property type="entry name" value="GntR ligand-binding domain-like"/>
    <property type="match status" value="1"/>
</dbReference>
<keyword evidence="3" id="KW-0804">Transcription</keyword>
<feature type="compositionally biased region" description="Low complexity" evidence="4">
    <location>
        <begin position="1"/>
        <end position="18"/>
    </location>
</feature>
<organism evidence="6 7">
    <name type="scientific">Pseudochelatococcus lubricantis</name>
    <dbReference type="NCBI Taxonomy" id="1538102"/>
    <lineage>
        <taxon>Bacteria</taxon>
        <taxon>Pseudomonadati</taxon>
        <taxon>Pseudomonadota</taxon>
        <taxon>Alphaproteobacteria</taxon>
        <taxon>Hyphomicrobiales</taxon>
        <taxon>Chelatococcaceae</taxon>
        <taxon>Pseudochelatococcus</taxon>
    </lineage>
</organism>
<dbReference type="InterPro" id="IPR036388">
    <property type="entry name" value="WH-like_DNA-bd_sf"/>
</dbReference>
<dbReference type="InterPro" id="IPR008920">
    <property type="entry name" value="TF_FadR/GntR_C"/>
</dbReference>
<dbReference type="Proteomes" id="UP001429580">
    <property type="component" value="Unassembled WGS sequence"/>
</dbReference>
<gene>
    <name evidence="6" type="ORF">FHS82_002102</name>
</gene>
<dbReference type="SMART" id="SM00345">
    <property type="entry name" value="HTH_GNTR"/>
    <property type="match status" value="1"/>
</dbReference>
<feature type="domain" description="HTH gntR-type" evidence="5">
    <location>
        <begin position="55"/>
        <end position="122"/>
    </location>
</feature>
<dbReference type="SMART" id="SM00895">
    <property type="entry name" value="FCD"/>
    <property type="match status" value="1"/>
</dbReference>
<dbReference type="Gene3D" id="1.10.10.10">
    <property type="entry name" value="Winged helix-like DNA-binding domain superfamily/Winged helix DNA-binding domain"/>
    <property type="match status" value="1"/>
</dbReference>
<dbReference type="PANTHER" id="PTHR43537:SF41">
    <property type="entry name" value="TRANSCRIPTIONAL REGULATORY PROTEIN"/>
    <property type="match status" value="1"/>
</dbReference>
<dbReference type="Pfam" id="PF00392">
    <property type="entry name" value="GntR"/>
    <property type="match status" value="1"/>
</dbReference>
<keyword evidence="7" id="KW-1185">Reference proteome</keyword>